<gene>
    <name evidence="1" type="ORF">QM089_11080</name>
</gene>
<dbReference type="AlphaFoldDB" id="A0AAE4TNH3"/>
<proteinExistence type="predicted"/>
<dbReference type="RefSeq" id="WP_317519858.1">
    <property type="nucleotide sequence ID" value="NZ_JASGOQ010000001.1"/>
</dbReference>
<sequence>MKQSTAIREALNKWYSLPRKQACSCQQFMKKLAEELAKEGK</sequence>
<evidence type="ECO:0000313" key="2">
    <source>
        <dbReference type="Proteomes" id="UP001187859"/>
    </source>
</evidence>
<protein>
    <submittedName>
        <fullName evidence="1">Uncharacterized protein</fullName>
    </submittedName>
</protein>
<comment type="caution">
    <text evidence="1">The sequence shown here is derived from an EMBL/GenBank/DDBJ whole genome shotgun (WGS) entry which is preliminary data.</text>
</comment>
<accession>A0AAE4TNH3</accession>
<name>A0AAE4TNH3_9GAMM</name>
<evidence type="ECO:0000313" key="1">
    <source>
        <dbReference type="EMBL" id="MDV5390788.1"/>
    </source>
</evidence>
<reference evidence="1" key="1">
    <citation type="submission" date="2023-05" db="EMBL/GenBank/DDBJ databases">
        <title>Colonisation of extended spectrum b-lactamase- and carbapenemase-producing bacteria on hospital surfaces from low- and middle-income countries.</title>
        <authorList>
            <person name="Nieto-Rosado M."/>
            <person name="Sands K."/>
            <person name="Iregbu K."/>
            <person name="Zahra R."/>
            <person name="Mazarati J.B."/>
            <person name="Mehtar S."/>
            <person name="Barnards-Group B."/>
            <person name="Walsh T.R."/>
        </authorList>
    </citation>
    <scope>NUCLEOTIDE SEQUENCE</scope>
    <source>
        <strain evidence="1">PP-E493</strain>
    </source>
</reference>
<dbReference type="EMBL" id="JASGOQ010000001">
    <property type="protein sequence ID" value="MDV5390788.1"/>
    <property type="molecule type" value="Genomic_DNA"/>
</dbReference>
<dbReference type="Proteomes" id="UP001187859">
    <property type="component" value="Unassembled WGS sequence"/>
</dbReference>
<organism evidence="1 2">
    <name type="scientific">Shewanella xiamenensis</name>
    <dbReference type="NCBI Taxonomy" id="332186"/>
    <lineage>
        <taxon>Bacteria</taxon>
        <taxon>Pseudomonadati</taxon>
        <taxon>Pseudomonadota</taxon>
        <taxon>Gammaproteobacteria</taxon>
        <taxon>Alteromonadales</taxon>
        <taxon>Shewanellaceae</taxon>
        <taxon>Shewanella</taxon>
    </lineage>
</organism>